<sequence length="364" mass="39648">MDVRGEQGVVERGRMVEAHVAAARFYRRELLRAHNSWPADHLIERGLHNLLSTESAFKVGYAPDGWARLVDHLKSQGFDERTLLSAGLATTTQSGYVIDRFRDRLMFPAWSSDRELVGFTGRARGGSVKYLNSPTTPIYQKSDALVGLVEQRDLLEKGAIPVLVEGPMDAAAVDKISRLTEGAWAGVSACGTAVSFKQAAVLAHFSSSDTVIVAFDDDSGGRRGAVRCMDDLTHFFRHVHAAELPSGHDPASLIKAGEPDQLHAALRYPRPLAEVAIEAELARWSRVLDHISGRVNALRAVAPLVARLPQDQVAGTLGKLSQLLELEEAIIVREFVQALHAPVLRVTRHPDDSPGSVDPPAPSF</sequence>
<gene>
    <name evidence="2" type="ORF">EV643_1392</name>
</gene>
<dbReference type="PANTHER" id="PTHR30313:SF2">
    <property type="entry name" value="DNA PRIMASE"/>
    <property type="match status" value="1"/>
</dbReference>
<dbReference type="InterPro" id="IPR013264">
    <property type="entry name" value="DNAG_N"/>
</dbReference>
<dbReference type="Pfam" id="PF13155">
    <property type="entry name" value="Toprim_2"/>
    <property type="match status" value="1"/>
</dbReference>
<dbReference type="GO" id="GO:0006269">
    <property type="term" value="P:DNA replication, synthesis of primer"/>
    <property type="evidence" value="ECO:0007669"/>
    <property type="project" value="TreeGrafter"/>
</dbReference>
<feature type="domain" description="DNA primase DNAG catalytic core N-terminal" evidence="1">
    <location>
        <begin position="25"/>
        <end position="150"/>
    </location>
</feature>
<dbReference type="AlphaFoldDB" id="A0A4R6J4A2"/>
<comment type="caution">
    <text evidence="2">The sequence shown here is derived from an EMBL/GenBank/DDBJ whole genome shotgun (WGS) entry which is preliminary data.</text>
</comment>
<dbReference type="InterPro" id="IPR037068">
    <property type="entry name" value="DNA_primase_core_N_sf"/>
</dbReference>
<evidence type="ECO:0000259" key="1">
    <source>
        <dbReference type="Pfam" id="PF08275"/>
    </source>
</evidence>
<dbReference type="SUPFAM" id="SSF56731">
    <property type="entry name" value="DNA primase core"/>
    <property type="match status" value="1"/>
</dbReference>
<dbReference type="PANTHER" id="PTHR30313">
    <property type="entry name" value="DNA PRIMASE"/>
    <property type="match status" value="1"/>
</dbReference>
<organism evidence="2 3">
    <name type="scientific">Kribbella caucasensis</name>
    <dbReference type="NCBI Taxonomy" id="2512215"/>
    <lineage>
        <taxon>Bacteria</taxon>
        <taxon>Bacillati</taxon>
        <taxon>Actinomycetota</taxon>
        <taxon>Actinomycetes</taxon>
        <taxon>Propionibacteriales</taxon>
        <taxon>Kribbellaceae</taxon>
        <taxon>Kribbella</taxon>
    </lineage>
</organism>
<dbReference type="InterPro" id="IPR050219">
    <property type="entry name" value="DnaG_primase"/>
</dbReference>
<protein>
    <submittedName>
        <fullName evidence="2">DNA primase catalytic core</fullName>
    </submittedName>
</protein>
<dbReference type="GO" id="GO:0005737">
    <property type="term" value="C:cytoplasm"/>
    <property type="evidence" value="ECO:0007669"/>
    <property type="project" value="TreeGrafter"/>
</dbReference>
<name>A0A4R6J4A2_9ACTN</name>
<dbReference type="Pfam" id="PF08275">
    <property type="entry name" value="DNAG_N"/>
    <property type="match status" value="1"/>
</dbReference>
<accession>A0A4R6J4A2</accession>
<dbReference type="Gene3D" id="3.40.1360.10">
    <property type="match status" value="1"/>
</dbReference>
<dbReference type="CDD" id="cd03364">
    <property type="entry name" value="TOPRIM_DnaG_primases"/>
    <property type="match status" value="1"/>
</dbReference>
<reference evidence="2 3" key="1">
    <citation type="submission" date="2019-03" db="EMBL/GenBank/DDBJ databases">
        <title>Genomic Encyclopedia of Type Strains, Phase III (KMG-III): the genomes of soil and plant-associated and newly described type strains.</title>
        <authorList>
            <person name="Whitman W."/>
        </authorList>
    </citation>
    <scope>NUCLEOTIDE SEQUENCE [LARGE SCALE GENOMIC DNA]</scope>
    <source>
        <strain evidence="2 3">VKM Ac-2527</strain>
    </source>
</reference>
<dbReference type="Proteomes" id="UP000295388">
    <property type="component" value="Unassembled WGS sequence"/>
</dbReference>
<proteinExistence type="predicted"/>
<dbReference type="EMBL" id="SNWQ01000039">
    <property type="protein sequence ID" value="TDO30203.1"/>
    <property type="molecule type" value="Genomic_DNA"/>
</dbReference>
<evidence type="ECO:0000313" key="2">
    <source>
        <dbReference type="EMBL" id="TDO30203.1"/>
    </source>
</evidence>
<dbReference type="OrthoDB" id="4524286at2"/>
<dbReference type="InterPro" id="IPR034151">
    <property type="entry name" value="TOPRIM_DnaG_bac"/>
</dbReference>
<keyword evidence="3" id="KW-1185">Reference proteome</keyword>
<dbReference type="Gene3D" id="3.90.980.10">
    <property type="entry name" value="DNA primase, catalytic core, N-terminal domain"/>
    <property type="match status" value="1"/>
</dbReference>
<evidence type="ECO:0000313" key="3">
    <source>
        <dbReference type="Proteomes" id="UP000295388"/>
    </source>
</evidence>
<dbReference type="RefSeq" id="WP_133805677.1">
    <property type="nucleotide sequence ID" value="NZ_SNWQ01000039.1"/>
</dbReference>